<evidence type="ECO:0000313" key="2">
    <source>
        <dbReference type="Proteomes" id="UP001552299"/>
    </source>
</evidence>
<gene>
    <name evidence="1" type="ORF">M5K25_011635</name>
</gene>
<accession>A0ABD0VA92</accession>
<organism evidence="1 2">
    <name type="scientific">Dendrobium thyrsiflorum</name>
    <name type="common">Pinecone-like raceme dendrobium</name>
    <name type="synonym">Orchid</name>
    <dbReference type="NCBI Taxonomy" id="117978"/>
    <lineage>
        <taxon>Eukaryota</taxon>
        <taxon>Viridiplantae</taxon>
        <taxon>Streptophyta</taxon>
        <taxon>Embryophyta</taxon>
        <taxon>Tracheophyta</taxon>
        <taxon>Spermatophyta</taxon>
        <taxon>Magnoliopsida</taxon>
        <taxon>Liliopsida</taxon>
        <taxon>Asparagales</taxon>
        <taxon>Orchidaceae</taxon>
        <taxon>Epidendroideae</taxon>
        <taxon>Malaxideae</taxon>
        <taxon>Dendrobiinae</taxon>
        <taxon>Dendrobium</taxon>
    </lineage>
</organism>
<protein>
    <submittedName>
        <fullName evidence="1">Uncharacterized protein</fullName>
    </submittedName>
</protein>
<evidence type="ECO:0000313" key="1">
    <source>
        <dbReference type="EMBL" id="KAL0919536.1"/>
    </source>
</evidence>
<proteinExistence type="predicted"/>
<reference evidence="1 2" key="1">
    <citation type="journal article" date="2024" name="Plant Biotechnol. J.">
        <title>Dendrobium thyrsiflorum genome and its molecular insights into genes involved in important horticultural traits.</title>
        <authorList>
            <person name="Chen B."/>
            <person name="Wang J.Y."/>
            <person name="Zheng P.J."/>
            <person name="Li K.L."/>
            <person name="Liang Y.M."/>
            <person name="Chen X.F."/>
            <person name="Zhang C."/>
            <person name="Zhao X."/>
            <person name="He X."/>
            <person name="Zhang G.Q."/>
            <person name="Liu Z.J."/>
            <person name="Xu Q."/>
        </authorList>
    </citation>
    <scope>NUCLEOTIDE SEQUENCE [LARGE SCALE GENOMIC DNA]</scope>
    <source>
        <strain evidence="1">GZMU011</strain>
    </source>
</reference>
<sequence>MTLTCMKEQAHHLGVIVGASLAEEEESLHENVRVEYLRLAVDLKGEGPLPVALVLVVESFAVVEGSRFEILSSFGYALLGKVLKFLPQQRVAPRDKRRLIFGVRDSWIDSQIDECWSERLPKYDCYAGWPLKKHLELWDQFPTDGTKLLPN</sequence>
<dbReference type="Proteomes" id="UP001552299">
    <property type="component" value="Unassembled WGS sequence"/>
</dbReference>
<dbReference type="EMBL" id="JANQDX010000009">
    <property type="protein sequence ID" value="KAL0919536.1"/>
    <property type="molecule type" value="Genomic_DNA"/>
</dbReference>
<comment type="caution">
    <text evidence="1">The sequence shown here is derived from an EMBL/GenBank/DDBJ whole genome shotgun (WGS) entry which is preliminary data.</text>
</comment>
<name>A0ABD0VA92_DENTH</name>
<keyword evidence="2" id="KW-1185">Reference proteome</keyword>
<dbReference type="AlphaFoldDB" id="A0ABD0VA92"/>